<organism evidence="2 3">
    <name type="scientific">Colletotrichum plurivorum</name>
    <dbReference type="NCBI Taxonomy" id="2175906"/>
    <lineage>
        <taxon>Eukaryota</taxon>
        <taxon>Fungi</taxon>
        <taxon>Dikarya</taxon>
        <taxon>Ascomycota</taxon>
        <taxon>Pezizomycotina</taxon>
        <taxon>Sordariomycetes</taxon>
        <taxon>Hypocreomycetidae</taxon>
        <taxon>Glomerellales</taxon>
        <taxon>Glomerellaceae</taxon>
        <taxon>Colletotrichum</taxon>
        <taxon>Colletotrichum orchidearum species complex</taxon>
    </lineage>
</organism>
<feature type="compositionally biased region" description="Low complexity" evidence="1">
    <location>
        <begin position="1"/>
        <end position="23"/>
    </location>
</feature>
<dbReference type="Proteomes" id="UP000654918">
    <property type="component" value="Unassembled WGS sequence"/>
</dbReference>
<keyword evidence="3" id="KW-1185">Reference proteome</keyword>
<proteinExistence type="predicted"/>
<comment type="caution">
    <text evidence="2">The sequence shown here is derived from an EMBL/GenBank/DDBJ whole genome shotgun (WGS) entry which is preliminary data.</text>
</comment>
<accession>A0A8H6JMJ9</accession>
<evidence type="ECO:0000313" key="2">
    <source>
        <dbReference type="EMBL" id="KAF6815385.1"/>
    </source>
</evidence>
<feature type="region of interest" description="Disordered" evidence="1">
    <location>
        <begin position="1"/>
        <end position="47"/>
    </location>
</feature>
<sequence length="104" mass="10901">MRRSNSSSSSSNSNSNSNSNKSNVPLTPEPLAASLPQLDSLHNNTTPQNSVELHLHLQPGPCPVVSPALSGFKDIAAPSPPSGHDLMIPPGKQFSPFLALHPMA</sequence>
<dbReference type="EMBL" id="WIGO01000358">
    <property type="protein sequence ID" value="KAF6815385.1"/>
    <property type="molecule type" value="Genomic_DNA"/>
</dbReference>
<evidence type="ECO:0000256" key="1">
    <source>
        <dbReference type="SAM" id="MobiDB-lite"/>
    </source>
</evidence>
<name>A0A8H6JMJ9_9PEZI</name>
<reference evidence="2" key="1">
    <citation type="journal article" date="2020" name="Phytopathology">
        <title>Genome Sequence Resources of Colletotrichum truncatum, C. plurivorum, C. musicola, and C. sojae: Four Species Pathogenic to Soybean (Glycine max).</title>
        <authorList>
            <person name="Rogerio F."/>
            <person name="Boufleur T.R."/>
            <person name="Ciampi-Guillardi M."/>
            <person name="Sukno S.A."/>
            <person name="Thon M.R."/>
            <person name="Massola Junior N.S."/>
            <person name="Baroncelli R."/>
        </authorList>
    </citation>
    <scope>NUCLEOTIDE SEQUENCE</scope>
    <source>
        <strain evidence="2">LFN00145</strain>
    </source>
</reference>
<protein>
    <submittedName>
        <fullName evidence="2">Uncharacterized protein</fullName>
    </submittedName>
</protein>
<evidence type="ECO:0000313" key="3">
    <source>
        <dbReference type="Proteomes" id="UP000654918"/>
    </source>
</evidence>
<dbReference type="AlphaFoldDB" id="A0A8H6JMJ9"/>
<gene>
    <name evidence="2" type="ORF">CPLU01_14155</name>
</gene>